<comment type="caution">
    <text evidence="1">The sequence shown here is derived from an EMBL/GenBank/DDBJ whole genome shotgun (WGS) entry which is preliminary data.</text>
</comment>
<evidence type="ECO:0000313" key="2">
    <source>
        <dbReference type="Proteomes" id="UP001417504"/>
    </source>
</evidence>
<organism evidence="1 2">
    <name type="scientific">Stephania japonica</name>
    <dbReference type="NCBI Taxonomy" id="461633"/>
    <lineage>
        <taxon>Eukaryota</taxon>
        <taxon>Viridiplantae</taxon>
        <taxon>Streptophyta</taxon>
        <taxon>Embryophyta</taxon>
        <taxon>Tracheophyta</taxon>
        <taxon>Spermatophyta</taxon>
        <taxon>Magnoliopsida</taxon>
        <taxon>Ranunculales</taxon>
        <taxon>Menispermaceae</taxon>
        <taxon>Menispermoideae</taxon>
        <taxon>Cissampelideae</taxon>
        <taxon>Stephania</taxon>
    </lineage>
</organism>
<accession>A0AAP0K3R3</accession>
<sequence>MDVDGNSSSLVLSETAYELLYEIVKESHQKYLANGTLMALDRLSAFDIQKEMKGWVEWHMITFNQIRALEELNKIKKHLHISSVLAPEGSSDRHEACLNKELTEGNNSILSESPYEILYGIVKQGHQKFLNNGTLMALDKLSAFDIKKEMGGWVEWHMITFNQIRVLEEVDKIKKRLHIESIMEEGSNDHPKTHLEIKHVGEAPYEILFEIVKQGHQRYLNNGTLMAFERLSAFDIQKEMGGWVEWHMITFNQIRILEELNKIKKSLHIANIADEGSNGLLDMESTKGNNSVLSETPYEILYEIVKQGHQKYLNNGTLMALDRLSAFDIQKEMRGWVEWHMITFNQIRILEELNKIEKHLHSCKEE</sequence>
<name>A0AAP0K3R3_9MAGN</name>
<dbReference type="EMBL" id="JBBNAE010000002">
    <property type="protein sequence ID" value="KAK9144664.1"/>
    <property type="molecule type" value="Genomic_DNA"/>
</dbReference>
<dbReference type="Proteomes" id="UP001417504">
    <property type="component" value="Unassembled WGS sequence"/>
</dbReference>
<gene>
    <name evidence="1" type="ORF">Sjap_004567</name>
</gene>
<reference evidence="1 2" key="1">
    <citation type="submission" date="2024-01" db="EMBL/GenBank/DDBJ databases">
        <title>Genome assemblies of Stephania.</title>
        <authorList>
            <person name="Yang L."/>
        </authorList>
    </citation>
    <scope>NUCLEOTIDE SEQUENCE [LARGE SCALE GENOMIC DNA]</scope>
    <source>
        <strain evidence="1">QJT</strain>
        <tissue evidence="1">Leaf</tissue>
    </source>
</reference>
<evidence type="ECO:0000313" key="1">
    <source>
        <dbReference type="EMBL" id="KAK9144664.1"/>
    </source>
</evidence>
<protein>
    <submittedName>
        <fullName evidence="1">Uncharacterized protein</fullName>
    </submittedName>
</protein>
<keyword evidence="2" id="KW-1185">Reference proteome</keyword>
<proteinExistence type="predicted"/>
<dbReference type="AlphaFoldDB" id="A0AAP0K3R3"/>